<dbReference type="GO" id="GO:0008195">
    <property type="term" value="F:phosphatidate phosphatase activity"/>
    <property type="evidence" value="ECO:0007669"/>
    <property type="project" value="TreeGrafter"/>
</dbReference>
<dbReference type="SMART" id="SM00014">
    <property type="entry name" value="acidPPc"/>
    <property type="match status" value="1"/>
</dbReference>
<name>A0A6P4E2B7_DRORH</name>
<evidence type="ECO:0000256" key="6">
    <source>
        <dbReference type="SAM" id="MobiDB-lite"/>
    </source>
</evidence>
<dbReference type="InterPro" id="IPR036938">
    <property type="entry name" value="PAP2/HPO_sf"/>
</dbReference>
<dbReference type="Pfam" id="PF01569">
    <property type="entry name" value="PAP2"/>
    <property type="match status" value="1"/>
</dbReference>
<comment type="subcellular location">
    <subcellularLocation>
        <location evidence="1">Membrane</location>
        <topology evidence="1">Multi-pass membrane protein</topology>
    </subcellularLocation>
</comment>
<evidence type="ECO:0000256" key="4">
    <source>
        <dbReference type="ARBA" id="ARBA00022989"/>
    </source>
</evidence>
<feature type="transmembrane region" description="Helical" evidence="7">
    <location>
        <begin position="147"/>
        <end position="163"/>
    </location>
</feature>
<dbReference type="PANTHER" id="PTHR10165">
    <property type="entry name" value="LIPID PHOSPHATE PHOSPHATASE"/>
    <property type="match status" value="1"/>
</dbReference>
<keyword evidence="5 7" id="KW-0472">Membrane</keyword>
<dbReference type="GO" id="GO:0005886">
    <property type="term" value="C:plasma membrane"/>
    <property type="evidence" value="ECO:0007669"/>
    <property type="project" value="TreeGrafter"/>
</dbReference>
<keyword evidence="4 7" id="KW-1133">Transmembrane helix</keyword>
<gene>
    <name evidence="9" type="primary">LOC108039573</name>
</gene>
<dbReference type="GO" id="GO:0046839">
    <property type="term" value="P:phospholipid dephosphorylation"/>
    <property type="evidence" value="ECO:0007669"/>
    <property type="project" value="TreeGrafter"/>
</dbReference>
<dbReference type="FunFam" id="1.20.144.10:FF:000043">
    <property type="entry name" value="GD12067"/>
    <property type="match status" value="1"/>
</dbReference>
<evidence type="ECO:0000313" key="9">
    <source>
        <dbReference type="RefSeq" id="XP_016972110.1"/>
    </source>
</evidence>
<evidence type="ECO:0000256" key="2">
    <source>
        <dbReference type="ARBA" id="ARBA00008816"/>
    </source>
</evidence>
<dbReference type="OMA" id="MRICKRF"/>
<evidence type="ECO:0000259" key="8">
    <source>
        <dbReference type="SMART" id="SM00014"/>
    </source>
</evidence>
<evidence type="ECO:0000256" key="3">
    <source>
        <dbReference type="ARBA" id="ARBA00022692"/>
    </source>
</evidence>
<dbReference type="RefSeq" id="XP_016972110.2">
    <property type="nucleotide sequence ID" value="XM_017116621.2"/>
</dbReference>
<feature type="transmembrane region" description="Helical" evidence="7">
    <location>
        <begin position="28"/>
        <end position="50"/>
    </location>
</feature>
<feature type="region of interest" description="Disordered" evidence="6">
    <location>
        <begin position="285"/>
        <end position="337"/>
    </location>
</feature>
<dbReference type="GeneID" id="108039573"/>
<dbReference type="SUPFAM" id="SSF48317">
    <property type="entry name" value="Acid phosphatase/Vanadium-dependent haloperoxidase"/>
    <property type="match status" value="1"/>
</dbReference>
<protein>
    <submittedName>
        <fullName evidence="9">Phosphatidate phosphatase</fullName>
    </submittedName>
</protein>
<feature type="transmembrane region" description="Helical" evidence="7">
    <location>
        <begin position="202"/>
        <end position="220"/>
    </location>
</feature>
<dbReference type="Gene3D" id="1.20.144.10">
    <property type="entry name" value="Phosphatidic acid phosphatase type 2/haloperoxidase"/>
    <property type="match status" value="1"/>
</dbReference>
<feature type="compositionally biased region" description="Basic and acidic residues" evidence="6">
    <location>
        <begin position="292"/>
        <end position="304"/>
    </location>
</feature>
<dbReference type="RefSeq" id="XP_016972110.1">
    <property type="nucleotide sequence ID" value="XM_017116621.1"/>
</dbReference>
<evidence type="ECO:0000256" key="5">
    <source>
        <dbReference type="ARBA" id="ARBA00023136"/>
    </source>
</evidence>
<dbReference type="GO" id="GO:0007165">
    <property type="term" value="P:signal transduction"/>
    <property type="evidence" value="ECO:0007669"/>
    <property type="project" value="TreeGrafter"/>
</dbReference>
<dbReference type="AlphaFoldDB" id="A0A6P4E2B7"/>
<dbReference type="CDD" id="cd03384">
    <property type="entry name" value="PAP2_wunen"/>
    <property type="match status" value="1"/>
</dbReference>
<keyword evidence="3 7" id="KW-0812">Transmembrane</keyword>
<dbReference type="InterPro" id="IPR000326">
    <property type="entry name" value="PAP2/HPO"/>
</dbReference>
<feature type="domain" description="Phosphatidic acid phosphatase type 2/haloperoxidase" evidence="8">
    <location>
        <begin position="67"/>
        <end position="217"/>
    </location>
</feature>
<comment type="similarity">
    <text evidence="2">Belongs to the PA-phosphatase related phosphoesterase family.</text>
</comment>
<dbReference type="PANTHER" id="PTHR10165:SF197">
    <property type="entry name" value="FI04477P-RELATED"/>
    <property type="match status" value="1"/>
</dbReference>
<evidence type="ECO:0000256" key="1">
    <source>
        <dbReference type="ARBA" id="ARBA00004141"/>
    </source>
</evidence>
<dbReference type="OrthoDB" id="8907274at2759"/>
<organism evidence="9">
    <name type="scientific">Drosophila rhopaloa</name>
    <name type="common">Fruit fly</name>
    <dbReference type="NCBI Taxonomy" id="1041015"/>
    <lineage>
        <taxon>Eukaryota</taxon>
        <taxon>Metazoa</taxon>
        <taxon>Ecdysozoa</taxon>
        <taxon>Arthropoda</taxon>
        <taxon>Hexapoda</taxon>
        <taxon>Insecta</taxon>
        <taxon>Pterygota</taxon>
        <taxon>Neoptera</taxon>
        <taxon>Endopterygota</taxon>
        <taxon>Diptera</taxon>
        <taxon>Brachycera</taxon>
        <taxon>Muscomorpha</taxon>
        <taxon>Ephydroidea</taxon>
        <taxon>Drosophilidae</taxon>
        <taxon>Drosophila</taxon>
        <taxon>Sophophora</taxon>
    </lineage>
</organism>
<feature type="transmembrane region" description="Helical" evidence="7">
    <location>
        <begin position="175"/>
        <end position="196"/>
    </location>
</feature>
<dbReference type="InterPro" id="IPR043216">
    <property type="entry name" value="PAP-like"/>
</dbReference>
<evidence type="ECO:0000256" key="7">
    <source>
        <dbReference type="SAM" id="Phobius"/>
    </source>
</evidence>
<dbReference type="GO" id="GO:0006644">
    <property type="term" value="P:phospholipid metabolic process"/>
    <property type="evidence" value="ECO:0007669"/>
    <property type="project" value="InterPro"/>
</dbReference>
<reference evidence="9" key="1">
    <citation type="submission" date="2025-08" db="UniProtKB">
        <authorList>
            <consortium name="RefSeq"/>
        </authorList>
    </citation>
    <scope>IDENTIFICATION</scope>
</reference>
<feature type="transmembrane region" description="Helical" evidence="7">
    <location>
        <begin position="62"/>
        <end position="80"/>
    </location>
</feature>
<sequence>MHTFKRGFFCSDLSIRYPYKDCTITVPMLLLLMLLLPMLFVAVVEIMRICKRFRTRLYLRNLWRAEATFSFGFIATYLTTELAKHAVGRLRPHFFHGCQPRLDDGSSCSDPQNAELYVEQFHCSNHNLSVRQIRELHVSFPSAHSSLSFYSMLLLALYVHGVWRGRGGVRVLRHVLQFLLLMAALCVSLSRVADYWHHWSDVLAGALLGVAYAAITAAYVGDLLRRGPRPAGSCPPSLSYSHHLHHHHQLMADNNNSTASAKVHFLAAAASASMTTTTPLDDIQDSEVEDSADSHGSEDSHDSQDSQDSQEEDGDEGVYKPPLSRPSTLPSDLTHVV</sequence>
<accession>A0A6P4E2B7</accession>
<proteinExistence type="inferred from homology"/>